<reference evidence="3 4" key="1">
    <citation type="submission" date="2020-08" db="EMBL/GenBank/DDBJ databases">
        <title>Sequencing the genomes of 1000 actinobacteria strains.</title>
        <authorList>
            <person name="Klenk H.-P."/>
        </authorList>
    </citation>
    <scope>NUCLEOTIDE SEQUENCE [LARGE SCALE GENOMIC DNA]</scope>
    <source>
        <strain evidence="3 4">DSM 44551</strain>
    </source>
</reference>
<feature type="transmembrane region" description="Helical" evidence="1">
    <location>
        <begin position="29"/>
        <end position="49"/>
    </location>
</feature>
<keyword evidence="1" id="KW-1133">Transmembrane helix</keyword>
<keyword evidence="1" id="KW-0812">Transmembrane</keyword>
<evidence type="ECO:0000256" key="1">
    <source>
        <dbReference type="SAM" id="Phobius"/>
    </source>
</evidence>
<dbReference type="AlphaFoldDB" id="A0A7W8QPI8"/>
<feature type="transmembrane region" description="Helical" evidence="1">
    <location>
        <begin position="160"/>
        <end position="178"/>
    </location>
</feature>
<sequence length="277" mass="29060">MRLVWQLAAVAAVAFIGGRGVMAVDGDPWLTLCIGVLTAVLSVPVYGWVVRRTERRTVTEVAPRGAAGAVVRGTLLGGTLFALVIVNIAFLEGYTVNGLGSPVGAVGLLGYMAAAAVTEEVMYRGVLFRIIEGRAGTWGSLLLTSVPFGLLHLLNENATLWGGVAVVIAGGMLAACYAATRSLWLPIGLHFGWNFAAGGVFSTEVSGNGTPQGLLDAEMSGPTLLTGGAFGPEGSLYSVVFCLLTMFAFLWSARRRGRLVPMRRRSARAADVTTLSR</sequence>
<feature type="transmembrane region" description="Helical" evidence="1">
    <location>
        <begin position="135"/>
        <end position="154"/>
    </location>
</feature>
<comment type="caution">
    <text evidence="3">The sequence shown here is derived from an EMBL/GenBank/DDBJ whole genome shotgun (WGS) entry which is preliminary data.</text>
</comment>
<organism evidence="3 4">
    <name type="scientific">Nocardiopsis composta</name>
    <dbReference type="NCBI Taxonomy" id="157465"/>
    <lineage>
        <taxon>Bacteria</taxon>
        <taxon>Bacillati</taxon>
        <taxon>Actinomycetota</taxon>
        <taxon>Actinomycetes</taxon>
        <taxon>Streptosporangiales</taxon>
        <taxon>Nocardiopsidaceae</taxon>
        <taxon>Nocardiopsis</taxon>
    </lineage>
</organism>
<name>A0A7W8QPI8_9ACTN</name>
<dbReference type="EMBL" id="JACHDB010000001">
    <property type="protein sequence ID" value="MBB5433518.1"/>
    <property type="molecule type" value="Genomic_DNA"/>
</dbReference>
<dbReference type="InterPro" id="IPR003675">
    <property type="entry name" value="Rce1/LyrA-like_dom"/>
</dbReference>
<dbReference type="RefSeq" id="WP_184393334.1">
    <property type="nucleotide sequence ID" value="NZ_BAAAJD010000130.1"/>
</dbReference>
<gene>
    <name evidence="3" type="ORF">HDA36_003602</name>
</gene>
<dbReference type="PANTHER" id="PTHR39430">
    <property type="entry name" value="MEMBRANE-ASSOCIATED PROTEASE-RELATED"/>
    <property type="match status" value="1"/>
</dbReference>
<dbReference type="Proteomes" id="UP000572635">
    <property type="component" value="Unassembled WGS sequence"/>
</dbReference>
<feature type="transmembrane region" description="Helical" evidence="1">
    <location>
        <begin position="69"/>
        <end position="91"/>
    </location>
</feature>
<dbReference type="Pfam" id="PF02517">
    <property type="entry name" value="Rce1-like"/>
    <property type="match status" value="1"/>
</dbReference>
<dbReference type="PANTHER" id="PTHR39430:SF1">
    <property type="entry name" value="PROTEASE"/>
    <property type="match status" value="1"/>
</dbReference>
<evidence type="ECO:0000313" key="4">
    <source>
        <dbReference type="Proteomes" id="UP000572635"/>
    </source>
</evidence>
<dbReference type="GO" id="GO:0080120">
    <property type="term" value="P:CAAX-box protein maturation"/>
    <property type="evidence" value="ECO:0007669"/>
    <property type="project" value="UniProtKB-ARBA"/>
</dbReference>
<feature type="transmembrane region" description="Helical" evidence="1">
    <location>
        <begin position="103"/>
        <end position="123"/>
    </location>
</feature>
<accession>A0A7W8QPI8</accession>
<proteinExistence type="predicted"/>
<keyword evidence="1" id="KW-0472">Membrane</keyword>
<evidence type="ECO:0000259" key="2">
    <source>
        <dbReference type="Pfam" id="PF02517"/>
    </source>
</evidence>
<feature type="transmembrane region" description="Helical" evidence="1">
    <location>
        <begin position="234"/>
        <end position="253"/>
    </location>
</feature>
<keyword evidence="4" id="KW-1185">Reference proteome</keyword>
<feature type="transmembrane region" description="Helical" evidence="1">
    <location>
        <begin position="183"/>
        <end position="201"/>
    </location>
</feature>
<dbReference type="GO" id="GO:0004175">
    <property type="term" value="F:endopeptidase activity"/>
    <property type="evidence" value="ECO:0007669"/>
    <property type="project" value="UniProtKB-ARBA"/>
</dbReference>
<protein>
    <recommendedName>
        <fullName evidence="2">CAAX prenyl protease 2/Lysostaphin resistance protein A-like domain-containing protein</fullName>
    </recommendedName>
</protein>
<feature type="domain" description="CAAX prenyl protease 2/Lysostaphin resistance protein A-like" evidence="2">
    <location>
        <begin position="106"/>
        <end position="195"/>
    </location>
</feature>
<evidence type="ECO:0000313" key="3">
    <source>
        <dbReference type="EMBL" id="MBB5433518.1"/>
    </source>
</evidence>